<comment type="subcellular location">
    <subcellularLocation>
        <location evidence="1">Cell membrane</location>
        <topology evidence="1">Multi-pass membrane protein</topology>
    </subcellularLocation>
</comment>
<feature type="transmembrane region" description="Helical" evidence="8">
    <location>
        <begin position="240"/>
        <end position="263"/>
    </location>
</feature>
<keyword evidence="5 8" id="KW-0812">Transmembrane</keyword>
<evidence type="ECO:0000256" key="6">
    <source>
        <dbReference type="ARBA" id="ARBA00022989"/>
    </source>
</evidence>
<dbReference type="EMBL" id="JBHMAX010000019">
    <property type="protein sequence ID" value="MFB9732529.1"/>
    <property type="molecule type" value="Genomic_DNA"/>
</dbReference>
<feature type="transmembrane region" description="Helical" evidence="8">
    <location>
        <begin position="98"/>
        <end position="116"/>
    </location>
</feature>
<dbReference type="RefSeq" id="WP_238330470.1">
    <property type="nucleotide sequence ID" value="NZ_JBHMAX010000019.1"/>
</dbReference>
<keyword evidence="6 8" id="KW-1133">Transmembrane helix</keyword>
<evidence type="ECO:0000256" key="3">
    <source>
        <dbReference type="ARBA" id="ARBA00022448"/>
    </source>
</evidence>
<feature type="transmembrane region" description="Helical" evidence="8">
    <location>
        <begin position="155"/>
        <end position="180"/>
    </location>
</feature>
<evidence type="ECO:0000256" key="2">
    <source>
        <dbReference type="ARBA" id="ARBA00009773"/>
    </source>
</evidence>
<evidence type="ECO:0000256" key="1">
    <source>
        <dbReference type="ARBA" id="ARBA00004651"/>
    </source>
</evidence>
<dbReference type="InterPro" id="IPR002549">
    <property type="entry name" value="AI-2E-like"/>
</dbReference>
<comment type="similarity">
    <text evidence="2">Belongs to the autoinducer-2 exporter (AI-2E) (TC 2.A.86) family.</text>
</comment>
<keyword evidence="4" id="KW-1003">Cell membrane</keyword>
<organism evidence="9 10">
    <name type="scientific">Ornithinimicrobium kibberense</name>
    <dbReference type="NCBI Taxonomy" id="282060"/>
    <lineage>
        <taxon>Bacteria</taxon>
        <taxon>Bacillati</taxon>
        <taxon>Actinomycetota</taxon>
        <taxon>Actinomycetes</taxon>
        <taxon>Micrococcales</taxon>
        <taxon>Ornithinimicrobiaceae</taxon>
        <taxon>Ornithinimicrobium</taxon>
    </lineage>
</organism>
<dbReference type="PANTHER" id="PTHR21716:SF53">
    <property type="entry name" value="PERMEASE PERM-RELATED"/>
    <property type="match status" value="1"/>
</dbReference>
<evidence type="ECO:0000313" key="10">
    <source>
        <dbReference type="Proteomes" id="UP001589613"/>
    </source>
</evidence>
<feature type="transmembrane region" description="Helical" evidence="8">
    <location>
        <begin position="322"/>
        <end position="341"/>
    </location>
</feature>
<dbReference type="Proteomes" id="UP001589613">
    <property type="component" value="Unassembled WGS sequence"/>
</dbReference>
<feature type="transmembrane region" description="Helical" evidence="8">
    <location>
        <begin position="393"/>
        <end position="426"/>
    </location>
</feature>
<keyword evidence="10" id="KW-1185">Reference proteome</keyword>
<keyword evidence="3" id="KW-0813">Transport</keyword>
<evidence type="ECO:0000256" key="7">
    <source>
        <dbReference type="ARBA" id="ARBA00023136"/>
    </source>
</evidence>
<sequence>MSRGSTRLVRGRRMLRRLRPHHVPRAGRRAVRRWQDYRERQLTLLAESNRLQQELRDQVVAPVTVVPGVPPPGAVDASAPGTADQDPRAGRSWSLASPFYVGFTFALGALLAWLLVQNLTRLTSVFTFLLVALFVTLALDPVVQWLTRRGFTRGPAVLVVFLGLVAVVTVVGLLVVPPIVAQAGALVEKFPSYLQNLGGQPWLADLDARYDLSGRLTEEADRLATDGRTISTVFGGVLGAAGWVAGSLVGLLTSVILTLYLLATLPTVKEAAFLLVPSSRRPRVVGLAEEIMRRVGGYALGQSAVATINAACSWVMMQIMGIPYPAVLAVLVGLLGLIPMIGATLGAIIVGLVALTVSPTTVLVVIVYYVVYQQVENYVIVPNIMRRTVSVPGAVTVVAVLVGGTLLGVLGALIAIPVAAGLLLLYHEVIVPRQQRT</sequence>
<evidence type="ECO:0000256" key="4">
    <source>
        <dbReference type="ARBA" id="ARBA00022475"/>
    </source>
</evidence>
<gene>
    <name evidence="9" type="ORF">ACFFN0_10795</name>
</gene>
<reference evidence="9 10" key="1">
    <citation type="submission" date="2024-09" db="EMBL/GenBank/DDBJ databases">
        <authorList>
            <person name="Sun Q."/>
            <person name="Mori K."/>
        </authorList>
    </citation>
    <scope>NUCLEOTIDE SEQUENCE [LARGE SCALE GENOMIC DNA]</scope>
    <source>
        <strain evidence="9 10">JCM 12763</strain>
    </source>
</reference>
<feature type="transmembrane region" description="Helical" evidence="8">
    <location>
        <begin position="348"/>
        <end position="371"/>
    </location>
</feature>
<feature type="transmembrane region" description="Helical" evidence="8">
    <location>
        <begin position="122"/>
        <end position="143"/>
    </location>
</feature>
<evidence type="ECO:0000256" key="8">
    <source>
        <dbReference type="SAM" id="Phobius"/>
    </source>
</evidence>
<proteinExistence type="inferred from homology"/>
<name>A0ABV5V3Y4_9MICO</name>
<dbReference type="PANTHER" id="PTHR21716">
    <property type="entry name" value="TRANSMEMBRANE PROTEIN"/>
    <property type="match status" value="1"/>
</dbReference>
<keyword evidence="7 8" id="KW-0472">Membrane</keyword>
<evidence type="ECO:0000313" key="9">
    <source>
        <dbReference type="EMBL" id="MFB9732529.1"/>
    </source>
</evidence>
<protein>
    <submittedName>
        <fullName evidence="9">AI-2E family transporter</fullName>
    </submittedName>
</protein>
<dbReference type="Pfam" id="PF01594">
    <property type="entry name" value="AI-2E_transport"/>
    <property type="match status" value="1"/>
</dbReference>
<evidence type="ECO:0000256" key="5">
    <source>
        <dbReference type="ARBA" id="ARBA00022692"/>
    </source>
</evidence>
<comment type="caution">
    <text evidence="9">The sequence shown here is derived from an EMBL/GenBank/DDBJ whole genome shotgun (WGS) entry which is preliminary data.</text>
</comment>
<accession>A0ABV5V3Y4</accession>